<accession>A0A2N5TF40</accession>
<dbReference type="AlphaFoldDB" id="A0A2N5TF40"/>
<evidence type="ECO:0000256" key="1">
    <source>
        <dbReference type="SAM" id="MobiDB-lite"/>
    </source>
</evidence>
<dbReference type="Proteomes" id="UP000235392">
    <property type="component" value="Unassembled WGS sequence"/>
</dbReference>
<feature type="region of interest" description="Disordered" evidence="1">
    <location>
        <begin position="31"/>
        <end position="53"/>
    </location>
</feature>
<feature type="compositionally biased region" description="Polar residues" evidence="1">
    <location>
        <begin position="31"/>
        <end position="40"/>
    </location>
</feature>
<comment type="caution">
    <text evidence="2">The sequence shown here is derived from an EMBL/GenBank/DDBJ whole genome shotgun (WGS) entry which is preliminary data.</text>
</comment>
<reference evidence="2 3" key="1">
    <citation type="submission" date="2017-11" db="EMBL/GenBank/DDBJ databases">
        <title>De novo assembly and phasing of dikaryotic genomes from two isolates of Puccinia coronata f. sp. avenae, the causal agent of oat crown rust.</title>
        <authorList>
            <person name="Miller M.E."/>
            <person name="Zhang Y."/>
            <person name="Omidvar V."/>
            <person name="Sperschneider J."/>
            <person name="Schwessinger B."/>
            <person name="Raley C."/>
            <person name="Palmer J.M."/>
            <person name="Garnica D."/>
            <person name="Upadhyaya N."/>
            <person name="Rathjen J."/>
            <person name="Taylor J.M."/>
            <person name="Park R.F."/>
            <person name="Dodds P.N."/>
            <person name="Hirsch C.D."/>
            <person name="Kianian S.F."/>
            <person name="Figueroa M."/>
        </authorList>
    </citation>
    <scope>NUCLEOTIDE SEQUENCE [LARGE SCALE GENOMIC DNA]</scope>
    <source>
        <strain evidence="2">12SD80</strain>
    </source>
</reference>
<evidence type="ECO:0000313" key="2">
    <source>
        <dbReference type="EMBL" id="PLW24123.1"/>
    </source>
</evidence>
<gene>
    <name evidence="2" type="ORF">PCASD_06701</name>
</gene>
<protein>
    <submittedName>
        <fullName evidence="2">Uncharacterized protein</fullName>
    </submittedName>
</protein>
<organism evidence="2 3">
    <name type="scientific">Puccinia coronata f. sp. avenae</name>
    <dbReference type="NCBI Taxonomy" id="200324"/>
    <lineage>
        <taxon>Eukaryota</taxon>
        <taxon>Fungi</taxon>
        <taxon>Dikarya</taxon>
        <taxon>Basidiomycota</taxon>
        <taxon>Pucciniomycotina</taxon>
        <taxon>Pucciniomycetes</taxon>
        <taxon>Pucciniales</taxon>
        <taxon>Pucciniaceae</taxon>
        <taxon>Puccinia</taxon>
    </lineage>
</organism>
<evidence type="ECO:0000313" key="3">
    <source>
        <dbReference type="Proteomes" id="UP000235392"/>
    </source>
</evidence>
<sequence length="53" mass="5987">MASLSRAHSNHINSLISTTRNPNWWCNTISQTISHNSSNNRKPEEPAERGRPS</sequence>
<proteinExistence type="predicted"/>
<feature type="compositionally biased region" description="Basic and acidic residues" evidence="1">
    <location>
        <begin position="41"/>
        <end position="53"/>
    </location>
</feature>
<dbReference type="EMBL" id="PGCI01000615">
    <property type="protein sequence ID" value="PLW24123.1"/>
    <property type="molecule type" value="Genomic_DNA"/>
</dbReference>
<name>A0A2N5TF40_9BASI</name>